<feature type="transmembrane region" description="Helical" evidence="2">
    <location>
        <begin position="66"/>
        <end position="81"/>
    </location>
</feature>
<keyword evidence="2" id="KW-0472">Membrane</keyword>
<evidence type="ECO:0000256" key="2">
    <source>
        <dbReference type="SAM" id="Phobius"/>
    </source>
</evidence>
<feature type="transmembrane region" description="Helical" evidence="2">
    <location>
        <begin position="36"/>
        <end position="54"/>
    </location>
</feature>
<accession>A0A518B317</accession>
<evidence type="ECO:0000313" key="3">
    <source>
        <dbReference type="EMBL" id="QDU61381.1"/>
    </source>
</evidence>
<dbReference type="Proteomes" id="UP000317093">
    <property type="component" value="Chromosome"/>
</dbReference>
<gene>
    <name evidence="3" type="ORF">Pan216_22370</name>
</gene>
<dbReference type="AlphaFoldDB" id="A0A518B317"/>
<feature type="transmembrane region" description="Helical" evidence="2">
    <location>
        <begin position="87"/>
        <end position="107"/>
    </location>
</feature>
<dbReference type="KEGG" id="knv:Pan216_22370"/>
<sequence length="122" mass="13220">MSSNTNSNPTTAHSTAAKDGSDRPRRPPSIDQSGRMLPAAIWLAAGLLFLLGGWNRLQTGDSPMQAFAIGLFLIGGGIGWLRGSTSWALILTFGACCSFFYWDWLVFSTIGGVRIRYQSLGY</sequence>
<keyword evidence="4" id="KW-1185">Reference proteome</keyword>
<feature type="compositionally biased region" description="Polar residues" evidence="1">
    <location>
        <begin position="1"/>
        <end position="14"/>
    </location>
</feature>
<feature type="region of interest" description="Disordered" evidence="1">
    <location>
        <begin position="1"/>
        <end position="33"/>
    </location>
</feature>
<name>A0A518B317_9BACT</name>
<dbReference type="EMBL" id="CP036279">
    <property type="protein sequence ID" value="QDU61381.1"/>
    <property type="molecule type" value="Genomic_DNA"/>
</dbReference>
<evidence type="ECO:0000313" key="4">
    <source>
        <dbReference type="Proteomes" id="UP000317093"/>
    </source>
</evidence>
<keyword evidence="2" id="KW-0812">Transmembrane</keyword>
<reference evidence="3 4" key="1">
    <citation type="submission" date="2019-02" db="EMBL/GenBank/DDBJ databases">
        <title>Deep-cultivation of Planctomycetes and their phenomic and genomic characterization uncovers novel biology.</title>
        <authorList>
            <person name="Wiegand S."/>
            <person name="Jogler M."/>
            <person name="Boedeker C."/>
            <person name="Pinto D."/>
            <person name="Vollmers J."/>
            <person name="Rivas-Marin E."/>
            <person name="Kohn T."/>
            <person name="Peeters S.H."/>
            <person name="Heuer A."/>
            <person name="Rast P."/>
            <person name="Oberbeckmann S."/>
            <person name="Bunk B."/>
            <person name="Jeske O."/>
            <person name="Meyerdierks A."/>
            <person name="Storesund J.E."/>
            <person name="Kallscheuer N."/>
            <person name="Luecker S."/>
            <person name="Lage O.M."/>
            <person name="Pohl T."/>
            <person name="Merkel B.J."/>
            <person name="Hornburger P."/>
            <person name="Mueller R.-W."/>
            <person name="Bruemmer F."/>
            <person name="Labrenz M."/>
            <person name="Spormann A.M."/>
            <person name="Op den Camp H."/>
            <person name="Overmann J."/>
            <person name="Amann R."/>
            <person name="Jetten M.S.M."/>
            <person name="Mascher T."/>
            <person name="Medema M.H."/>
            <person name="Devos D.P."/>
            <person name="Kaster A.-K."/>
            <person name="Ovreas L."/>
            <person name="Rohde M."/>
            <person name="Galperin M.Y."/>
            <person name="Jogler C."/>
        </authorList>
    </citation>
    <scope>NUCLEOTIDE SEQUENCE [LARGE SCALE GENOMIC DNA]</scope>
    <source>
        <strain evidence="3 4">Pan216</strain>
    </source>
</reference>
<proteinExistence type="predicted"/>
<protein>
    <submittedName>
        <fullName evidence="3">Uncharacterized protein</fullName>
    </submittedName>
</protein>
<keyword evidence="2" id="KW-1133">Transmembrane helix</keyword>
<evidence type="ECO:0000256" key="1">
    <source>
        <dbReference type="SAM" id="MobiDB-lite"/>
    </source>
</evidence>
<organism evidence="3 4">
    <name type="scientific">Kolteria novifilia</name>
    <dbReference type="NCBI Taxonomy" id="2527975"/>
    <lineage>
        <taxon>Bacteria</taxon>
        <taxon>Pseudomonadati</taxon>
        <taxon>Planctomycetota</taxon>
        <taxon>Planctomycetia</taxon>
        <taxon>Kolteriales</taxon>
        <taxon>Kolteriaceae</taxon>
        <taxon>Kolteria</taxon>
    </lineage>
</organism>